<feature type="compositionally biased region" description="Low complexity" evidence="2">
    <location>
        <begin position="334"/>
        <end position="348"/>
    </location>
</feature>
<organism evidence="3 4">
    <name type="scientific">Diplodia corticola</name>
    <dbReference type="NCBI Taxonomy" id="236234"/>
    <lineage>
        <taxon>Eukaryota</taxon>
        <taxon>Fungi</taxon>
        <taxon>Dikarya</taxon>
        <taxon>Ascomycota</taxon>
        <taxon>Pezizomycotina</taxon>
        <taxon>Dothideomycetes</taxon>
        <taxon>Dothideomycetes incertae sedis</taxon>
        <taxon>Botryosphaeriales</taxon>
        <taxon>Botryosphaeriaceae</taxon>
        <taxon>Diplodia</taxon>
    </lineage>
</organism>
<feature type="compositionally biased region" description="Basic and acidic residues" evidence="2">
    <location>
        <begin position="241"/>
        <end position="251"/>
    </location>
</feature>
<feature type="coiled-coil region" evidence="1">
    <location>
        <begin position="383"/>
        <end position="444"/>
    </location>
</feature>
<evidence type="ECO:0000256" key="1">
    <source>
        <dbReference type="SAM" id="Coils"/>
    </source>
</evidence>
<comment type="caution">
    <text evidence="3">The sequence shown here is derived from an EMBL/GenBank/DDBJ whole genome shotgun (WGS) entry which is preliminary data.</text>
</comment>
<evidence type="ECO:0000313" key="3">
    <source>
        <dbReference type="EMBL" id="OJD31031.1"/>
    </source>
</evidence>
<dbReference type="OrthoDB" id="3927492at2759"/>
<protein>
    <submittedName>
        <fullName evidence="3">Uncharacterized protein</fullName>
    </submittedName>
</protein>
<feature type="region of interest" description="Disordered" evidence="2">
    <location>
        <begin position="212"/>
        <end position="348"/>
    </location>
</feature>
<name>A0A1J9RRG9_9PEZI</name>
<reference evidence="3 4" key="1">
    <citation type="submission" date="2016-10" db="EMBL/GenBank/DDBJ databases">
        <title>Proteomics and genomics reveal pathogen-plant mechanisms compatible with a hemibiotrophic lifestyle of Diplodia corticola.</title>
        <authorList>
            <person name="Fernandes I."/>
            <person name="De Jonge R."/>
            <person name="Van De Peer Y."/>
            <person name="Devreese B."/>
            <person name="Alves A."/>
            <person name="Esteves A.C."/>
        </authorList>
    </citation>
    <scope>NUCLEOTIDE SEQUENCE [LARGE SCALE GENOMIC DNA]</scope>
    <source>
        <strain evidence="3 4">CBS 112549</strain>
    </source>
</reference>
<gene>
    <name evidence="3" type="ORF">BKCO1_5300062</name>
</gene>
<dbReference type="Proteomes" id="UP000183809">
    <property type="component" value="Unassembled WGS sequence"/>
</dbReference>
<dbReference type="GeneID" id="31017433"/>
<keyword evidence="1" id="KW-0175">Coiled coil</keyword>
<keyword evidence="4" id="KW-1185">Reference proteome</keyword>
<sequence length="456" mass="49659">MPASTPLLPFAPAFVEWHCPDQNATLYLGHRHPRPPCQLALEIRFDEAESAAFFKLRTPVALKACPKKTNILAFILPDRILTLHGEADPDLDTTIVPAHVRRGLVQAKACFPSDPICSLRFALSNPPVVIVPAATSLTPATAASGDILGSLRSFAQATEFTVYFPRKQIAQESLKSLCTLAHDAGLKPIARQLDITGLHKGQGAEMVEGADLHIPNPGVESPPSYDELALPAPPPAPISREGAKGRARDSPAPDPIASLSSEKVGEQQQQQQEQEALEDEAVPLYDELAPSPPPPPVSGKGTKGSRAREFPTAGPDAKRPKLTPPAATSEDVDVGVQGAQQQPQTAPLADQVARLVHAALDGLRAEMRQEMRDGLARLERKFEARVDEVAEELRAEADDAMNDLRDETDEVTDVRIDEQMMHVKDELREYVAEEMRDVEEKLRERICGANLMLSFE</sequence>
<evidence type="ECO:0000256" key="2">
    <source>
        <dbReference type="SAM" id="MobiDB-lite"/>
    </source>
</evidence>
<accession>A0A1J9RRG9</accession>
<dbReference type="STRING" id="236234.A0A1J9RRG9"/>
<evidence type="ECO:0000313" key="4">
    <source>
        <dbReference type="Proteomes" id="UP000183809"/>
    </source>
</evidence>
<dbReference type="RefSeq" id="XP_020127291.1">
    <property type="nucleotide sequence ID" value="XM_020277172.1"/>
</dbReference>
<dbReference type="Gene3D" id="1.20.120.20">
    <property type="entry name" value="Apolipoprotein"/>
    <property type="match status" value="1"/>
</dbReference>
<dbReference type="AlphaFoldDB" id="A0A1J9RRG9"/>
<proteinExistence type="predicted"/>
<dbReference type="EMBL" id="MNUE01000053">
    <property type="protein sequence ID" value="OJD31031.1"/>
    <property type="molecule type" value="Genomic_DNA"/>
</dbReference>